<keyword evidence="1" id="KW-0175">Coiled coil</keyword>
<dbReference type="InterPro" id="IPR000219">
    <property type="entry name" value="DH_dom"/>
</dbReference>
<keyword evidence="6" id="KW-1185">Reference proteome</keyword>
<dbReference type="Gene3D" id="3.80.10.10">
    <property type="entry name" value="Ribonuclease Inhibitor"/>
    <property type="match status" value="1"/>
</dbReference>
<dbReference type="GO" id="GO:0005737">
    <property type="term" value="C:cytoplasm"/>
    <property type="evidence" value="ECO:0007669"/>
    <property type="project" value="TreeGrafter"/>
</dbReference>
<evidence type="ECO:0000313" key="5">
    <source>
        <dbReference type="EMBL" id="CAI2161420.1"/>
    </source>
</evidence>
<dbReference type="SMART" id="SM00325">
    <property type="entry name" value="RhoGEF"/>
    <property type="match status" value="1"/>
</dbReference>
<dbReference type="SUPFAM" id="SSF52047">
    <property type="entry name" value="RNI-like"/>
    <property type="match status" value="1"/>
</dbReference>
<sequence length="1114" mass="128848">MSSRGDSGYMSQYDSIYSQKSEVDSFDHLNDVEYVDYPTVRSSMPSPYNDRRDEHIEKNGTNRHTYHTSNHNSSFGNDSLYPPLPNQRYQYSTSPNSNSYEYNRNEFSSFESNRDDPPLPPSPYKPPLSPRPHLIHYSTSPLISPRLPPQQSYTSQGNPPELYIPKPSPRSASLQNISRSESSPRLNTSFPVNMVKNNANIRPYPYVDTPKTLNFNNNNNFYQQEKPEQVLDAFDFSETQDIIDSYYDDHEVNEQEITRNRKREAAVKEVLTTERTYVDGLRKLVNVFLSPLRENYQRSINKILSTKPVATNDEISAIFGNIEQLLTLHEQLLKSLEERNRNWSPTQRISDIFLQTAPYLKMYIIYLKSFPQAITTMERLNKESKDFKKFLQQCQQKPELGGLPFNSFLSLPIQRIPRYKLLTEALLKHTKESHPDYQNLKKCVAQISAIAEEVNEKIRDAENQQKVLEIQATVTNLPKNIVDPARRFIYNGNLYKVTPRQTNNKPFFTATQDLRAHFLFNDLLLFCLDFQGIYHYKGEIDLRFATVKEIDDDSADQPFCFQILTTDVRNGAHTVRATSFEEKNEWITRLKGAIWSLQNGRVSSNSDGKQLDNDVETLYSCILVNRLWFTLAVPELWKNPFVTMSSGNPKHQGSLIDVYIACLPKKVRENIYSGTTRSPIFNYAKYLRCIIIGTMCKCVSKWIISKKDELLSLYYVHVTGIANNETVIVKTLCDYFISCSTRIDEVDLSYRPINLFLNPNLSRIKTFRCSVMFLPDLLEAGIVKSASKIANDIQFLEIRFICSYNFSSGTMNTPVNDIIDLIESQNNLQHVLLQCTPFEFLTLMVSICTHTKTLTSIDLFKIAFGCGLPLQYLAKLENLQHLSFICCNFSGTSDLNVDDLSFQRLKSITIKVTNIQVDILETLIRQARDSIRVLEIRNFRNLRELIYSCRNNCTLLTKLIVSINQGTLLSIISMITTCRNLEEIHIFDETMQEGFYMPIDIKCTLTADEFICQLGMALPEKVHTIRFIMDWFYKSSSLDTFFNQCNARRLKRLEFSNCSFFSSRHLDVVVRHCGKTLRYLSFNSYHRMSREYVKKVSKIIPNLVVENDEFNRAC</sequence>
<dbReference type="SUPFAM" id="SSF50729">
    <property type="entry name" value="PH domain-like"/>
    <property type="match status" value="1"/>
</dbReference>
<dbReference type="PANTHER" id="PTHR12673">
    <property type="entry name" value="FACIOGENITAL DYSPLASIA PROTEIN"/>
    <property type="match status" value="1"/>
</dbReference>
<evidence type="ECO:0000313" key="6">
    <source>
        <dbReference type="Proteomes" id="UP001153678"/>
    </source>
</evidence>
<evidence type="ECO:0000259" key="3">
    <source>
        <dbReference type="PROSITE" id="PS50003"/>
    </source>
</evidence>
<proteinExistence type="predicted"/>
<evidence type="ECO:0000256" key="1">
    <source>
        <dbReference type="SAM" id="Coils"/>
    </source>
</evidence>
<feature type="compositionally biased region" description="Pro residues" evidence="2">
    <location>
        <begin position="118"/>
        <end position="130"/>
    </location>
</feature>
<feature type="compositionally biased region" description="Polar residues" evidence="2">
    <location>
        <begin position="149"/>
        <end position="158"/>
    </location>
</feature>
<dbReference type="EMBL" id="CAMKVN010000004">
    <property type="protein sequence ID" value="CAI2161420.1"/>
    <property type="molecule type" value="Genomic_DNA"/>
</dbReference>
<reference evidence="5" key="1">
    <citation type="submission" date="2022-08" db="EMBL/GenBank/DDBJ databases">
        <authorList>
            <person name="Kallberg Y."/>
            <person name="Tangrot J."/>
            <person name="Rosling A."/>
        </authorList>
    </citation>
    <scope>NUCLEOTIDE SEQUENCE</scope>
    <source>
        <strain evidence="5">Wild A</strain>
    </source>
</reference>
<dbReference type="Pfam" id="PF00621">
    <property type="entry name" value="RhoGEF"/>
    <property type="match status" value="1"/>
</dbReference>
<dbReference type="Pfam" id="PF00169">
    <property type="entry name" value="PH"/>
    <property type="match status" value="1"/>
</dbReference>
<dbReference type="Proteomes" id="UP001153678">
    <property type="component" value="Unassembled WGS sequence"/>
</dbReference>
<dbReference type="InterPro" id="IPR051092">
    <property type="entry name" value="FYVE_RhoGEF_PH"/>
</dbReference>
<dbReference type="GO" id="GO:0005085">
    <property type="term" value="F:guanyl-nucleotide exchange factor activity"/>
    <property type="evidence" value="ECO:0007669"/>
    <property type="project" value="InterPro"/>
</dbReference>
<dbReference type="AlphaFoldDB" id="A0A9W4SBP7"/>
<name>A0A9W4SBP7_9GLOM</name>
<dbReference type="PANTHER" id="PTHR12673:SF159">
    <property type="entry name" value="LD03170P"/>
    <property type="match status" value="1"/>
</dbReference>
<evidence type="ECO:0000256" key="2">
    <source>
        <dbReference type="SAM" id="MobiDB-lite"/>
    </source>
</evidence>
<feature type="region of interest" description="Disordered" evidence="2">
    <location>
        <begin position="61"/>
        <end position="191"/>
    </location>
</feature>
<evidence type="ECO:0000259" key="4">
    <source>
        <dbReference type="PROSITE" id="PS50010"/>
    </source>
</evidence>
<feature type="compositionally biased region" description="Polar residues" evidence="2">
    <location>
        <begin position="87"/>
        <end position="111"/>
    </location>
</feature>
<dbReference type="PROSITE" id="PS50003">
    <property type="entry name" value="PH_DOMAIN"/>
    <property type="match status" value="1"/>
</dbReference>
<gene>
    <name evidence="5" type="ORF">FWILDA_LOCUS43</name>
</gene>
<dbReference type="SUPFAM" id="SSF48065">
    <property type="entry name" value="DBL homology domain (DH-domain)"/>
    <property type="match status" value="1"/>
</dbReference>
<dbReference type="Gene3D" id="2.30.29.30">
    <property type="entry name" value="Pleckstrin-homology domain (PH domain)/Phosphotyrosine-binding domain (PTB)"/>
    <property type="match status" value="1"/>
</dbReference>
<dbReference type="InterPro" id="IPR001849">
    <property type="entry name" value="PH_domain"/>
</dbReference>
<feature type="compositionally biased region" description="Polar residues" evidence="2">
    <location>
        <begin position="67"/>
        <end position="77"/>
    </location>
</feature>
<dbReference type="Gene3D" id="1.20.900.10">
    <property type="entry name" value="Dbl homology (DH) domain"/>
    <property type="match status" value="1"/>
</dbReference>
<protein>
    <submittedName>
        <fullName evidence="5">16872_t:CDS:1</fullName>
    </submittedName>
</protein>
<dbReference type="InterPro" id="IPR011993">
    <property type="entry name" value="PH-like_dom_sf"/>
</dbReference>
<feature type="domain" description="PH" evidence="3">
    <location>
        <begin position="487"/>
        <end position="595"/>
    </location>
</feature>
<dbReference type="InterPro" id="IPR035899">
    <property type="entry name" value="DBL_dom_sf"/>
</dbReference>
<dbReference type="InterPro" id="IPR032675">
    <property type="entry name" value="LRR_dom_sf"/>
</dbReference>
<feature type="compositionally biased region" description="Polar residues" evidence="2">
    <location>
        <begin position="170"/>
        <end position="191"/>
    </location>
</feature>
<dbReference type="PROSITE" id="PS50010">
    <property type="entry name" value="DH_2"/>
    <property type="match status" value="1"/>
</dbReference>
<dbReference type="SMART" id="SM00233">
    <property type="entry name" value="PH"/>
    <property type="match status" value="1"/>
</dbReference>
<organism evidence="5 6">
    <name type="scientific">Funneliformis geosporum</name>
    <dbReference type="NCBI Taxonomy" id="1117311"/>
    <lineage>
        <taxon>Eukaryota</taxon>
        <taxon>Fungi</taxon>
        <taxon>Fungi incertae sedis</taxon>
        <taxon>Mucoromycota</taxon>
        <taxon>Glomeromycotina</taxon>
        <taxon>Glomeromycetes</taxon>
        <taxon>Glomerales</taxon>
        <taxon>Glomeraceae</taxon>
        <taxon>Funneliformis</taxon>
    </lineage>
</organism>
<feature type="coiled-coil region" evidence="1">
    <location>
        <begin position="444"/>
        <end position="471"/>
    </location>
</feature>
<comment type="caution">
    <text evidence="5">The sequence shown here is derived from an EMBL/GenBank/DDBJ whole genome shotgun (WGS) entry which is preliminary data.</text>
</comment>
<dbReference type="CDD" id="cd00160">
    <property type="entry name" value="RhoGEF"/>
    <property type="match status" value="1"/>
</dbReference>
<accession>A0A9W4SBP7</accession>
<feature type="domain" description="DH" evidence="4">
    <location>
        <begin position="262"/>
        <end position="457"/>
    </location>
</feature>
<dbReference type="OrthoDB" id="2330282at2759"/>